<comment type="caution">
    <text evidence="1">The sequence shown here is derived from an EMBL/GenBank/DDBJ whole genome shotgun (WGS) entry which is preliminary data.</text>
</comment>
<dbReference type="EMBL" id="JASAOK010000055">
    <property type="protein sequence ID" value="KAK6206377.1"/>
    <property type="molecule type" value="Genomic_DNA"/>
</dbReference>
<organism evidence="1 2">
    <name type="scientific">Colletotrichum tabaci</name>
    <dbReference type="NCBI Taxonomy" id="1209068"/>
    <lineage>
        <taxon>Eukaryota</taxon>
        <taxon>Fungi</taxon>
        <taxon>Dikarya</taxon>
        <taxon>Ascomycota</taxon>
        <taxon>Pezizomycotina</taxon>
        <taxon>Sordariomycetes</taxon>
        <taxon>Hypocreomycetidae</taxon>
        <taxon>Glomerellales</taxon>
        <taxon>Glomerellaceae</taxon>
        <taxon>Colletotrichum</taxon>
        <taxon>Colletotrichum destructivum species complex</taxon>
    </lineage>
</organism>
<proteinExistence type="predicted"/>
<sequence length="52" mass="6131">MSKRRSDQRCLAYLEAMYSIQQHHGFSLEFAACYPFNQTSKSYPEVPREPQC</sequence>
<name>A0AAV9SVB2_9PEZI</name>
<evidence type="ECO:0000313" key="2">
    <source>
        <dbReference type="Proteomes" id="UP001327957"/>
    </source>
</evidence>
<protein>
    <submittedName>
        <fullName evidence="1">Uncharacterized protein</fullName>
    </submittedName>
</protein>
<dbReference type="Proteomes" id="UP001327957">
    <property type="component" value="Unassembled WGS sequence"/>
</dbReference>
<evidence type="ECO:0000313" key="1">
    <source>
        <dbReference type="EMBL" id="KAK6206377.1"/>
    </source>
</evidence>
<gene>
    <name evidence="1" type="ORF">QIS74_13548</name>
</gene>
<accession>A0AAV9SVB2</accession>
<reference evidence="1 2" key="1">
    <citation type="submission" date="2023-04" db="EMBL/GenBank/DDBJ databases">
        <title>Colletotrichum tabacum stain YC1 causing leaf anthracnose on Nicotiana tabacum(L.) cv.</title>
        <authorList>
            <person name="Ji Z."/>
            <person name="Wang M."/>
            <person name="Zhang J."/>
            <person name="Wang N."/>
            <person name="Zhou Z."/>
        </authorList>
    </citation>
    <scope>NUCLEOTIDE SEQUENCE [LARGE SCALE GENOMIC DNA]</scope>
    <source>
        <strain evidence="1 2">YC1</strain>
    </source>
</reference>
<dbReference type="AlphaFoldDB" id="A0AAV9SVB2"/>
<keyword evidence="2" id="KW-1185">Reference proteome</keyword>